<dbReference type="Gene3D" id="2.60.40.1190">
    <property type="match status" value="1"/>
</dbReference>
<dbReference type="GO" id="GO:0004553">
    <property type="term" value="F:hydrolase activity, hydrolyzing O-glycosyl compounds"/>
    <property type="evidence" value="ECO:0007669"/>
    <property type="project" value="InterPro"/>
</dbReference>
<dbReference type="Proteomes" id="UP000295197">
    <property type="component" value="Unassembled WGS sequence"/>
</dbReference>
<evidence type="ECO:0000313" key="2">
    <source>
        <dbReference type="EMBL" id="TCV08242.1"/>
    </source>
</evidence>
<evidence type="ECO:0000259" key="1">
    <source>
        <dbReference type="Pfam" id="PF16011"/>
    </source>
</evidence>
<organism evidence="2 3">
    <name type="scientific">Sphingobacterium alimentarium</name>
    <dbReference type="NCBI Taxonomy" id="797292"/>
    <lineage>
        <taxon>Bacteria</taxon>
        <taxon>Pseudomonadati</taxon>
        <taxon>Bacteroidota</taxon>
        <taxon>Sphingobacteriia</taxon>
        <taxon>Sphingobacteriales</taxon>
        <taxon>Sphingobacteriaceae</taxon>
        <taxon>Sphingobacterium</taxon>
    </lineage>
</organism>
<dbReference type="SUPFAM" id="SSF49344">
    <property type="entry name" value="CBD9-like"/>
    <property type="match status" value="1"/>
</dbReference>
<dbReference type="EMBL" id="SMBZ01000046">
    <property type="protein sequence ID" value="TCV08242.1"/>
    <property type="molecule type" value="Genomic_DNA"/>
</dbReference>
<keyword evidence="3" id="KW-1185">Reference proteome</keyword>
<protein>
    <submittedName>
        <fullName evidence="2">Cellulose/xylan binding protein with CBM9 domain</fullName>
    </submittedName>
</protein>
<dbReference type="InterPro" id="IPR010502">
    <property type="entry name" value="Carb-bd_dom_fam9"/>
</dbReference>
<dbReference type="GO" id="GO:0030246">
    <property type="term" value="F:carbohydrate binding"/>
    <property type="evidence" value="ECO:0007669"/>
    <property type="project" value="InterPro"/>
</dbReference>
<evidence type="ECO:0000313" key="3">
    <source>
        <dbReference type="Proteomes" id="UP000295197"/>
    </source>
</evidence>
<dbReference type="AlphaFoldDB" id="A0A4R3VR48"/>
<comment type="caution">
    <text evidence="2">The sequence shown here is derived from an EMBL/GenBank/DDBJ whole genome shotgun (WGS) entry which is preliminary data.</text>
</comment>
<dbReference type="CDD" id="cd09620">
    <property type="entry name" value="CBM9_like_3"/>
    <property type="match status" value="1"/>
</dbReference>
<dbReference type="OrthoDB" id="9801646at2"/>
<sequence>MKSLQVHKIQIPTIDSTTIESAFEGISWQSIDQASWAGQYPYTPEVKFKIAYDDQHIFLQYDVQEEYVKASAIRANENVWEDSCVEFFLSFDNKQTYYNFEFNVLGTGLIGYGPAIKSERNRLSAEEIDTVDVWVNLIKNKGVKRWSSVLIIPRTLFGDVALEGETFHANFYKCGDGLPQPHFISWNRIDYPKPNFHLPEFFGEIQFVK</sequence>
<reference evidence="2 3" key="1">
    <citation type="submission" date="2019-03" db="EMBL/GenBank/DDBJ databases">
        <title>Genomic Encyclopedia of Type Strains, Phase IV (KMG-IV): sequencing the most valuable type-strain genomes for metagenomic binning, comparative biology and taxonomic classification.</title>
        <authorList>
            <person name="Goeker M."/>
        </authorList>
    </citation>
    <scope>NUCLEOTIDE SEQUENCE [LARGE SCALE GENOMIC DNA]</scope>
    <source>
        <strain evidence="2 3">DSM 22362</strain>
    </source>
</reference>
<dbReference type="Pfam" id="PF16011">
    <property type="entry name" value="CBM9_2"/>
    <property type="match status" value="1"/>
</dbReference>
<name>A0A4R3VR48_9SPHI</name>
<proteinExistence type="predicted"/>
<gene>
    <name evidence="2" type="ORF">EDC17_10464</name>
</gene>
<dbReference type="GO" id="GO:0016052">
    <property type="term" value="P:carbohydrate catabolic process"/>
    <property type="evidence" value="ECO:0007669"/>
    <property type="project" value="InterPro"/>
</dbReference>
<dbReference type="RefSeq" id="WP_132778656.1">
    <property type="nucleotide sequence ID" value="NZ_SMBZ01000046.1"/>
</dbReference>
<accession>A0A4R3VR48</accession>
<feature type="domain" description="Carbohydrate-binding" evidence="1">
    <location>
        <begin position="23"/>
        <end position="207"/>
    </location>
</feature>